<evidence type="ECO:0000256" key="5">
    <source>
        <dbReference type="SAM" id="MobiDB-lite"/>
    </source>
</evidence>
<comment type="caution">
    <text evidence="6">The sequence shown here is derived from an EMBL/GenBank/DDBJ whole genome shotgun (WGS) entry which is preliminary data.</text>
</comment>
<dbReference type="InterPro" id="IPR029063">
    <property type="entry name" value="SAM-dependent_MTases_sf"/>
</dbReference>
<keyword evidence="2" id="KW-0808">Transferase</keyword>
<proteinExistence type="inferred from homology"/>
<protein>
    <recommendedName>
        <fullName evidence="8">Methyltransferase</fullName>
    </recommendedName>
</protein>
<comment type="similarity">
    <text evidence="4">Belongs to the methyltransferase superfamily. LaeA methyltransferase family.</text>
</comment>
<name>A0A2P4ZF10_9HYPO</name>
<organism evidence="6 7">
    <name type="scientific">Trichoderma gamsii</name>
    <dbReference type="NCBI Taxonomy" id="398673"/>
    <lineage>
        <taxon>Eukaryota</taxon>
        <taxon>Fungi</taxon>
        <taxon>Dikarya</taxon>
        <taxon>Ascomycota</taxon>
        <taxon>Pezizomycotina</taxon>
        <taxon>Sordariomycetes</taxon>
        <taxon>Hypocreomycetidae</taxon>
        <taxon>Hypocreales</taxon>
        <taxon>Hypocreaceae</taxon>
        <taxon>Trichoderma</taxon>
    </lineage>
</organism>
<dbReference type="CDD" id="cd02440">
    <property type="entry name" value="AdoMet_MTases"/>
    <property type="match status" value="1"/>
</dbReference>
<evidence type="ECO:0000313" key="7">
    <source>
        <dbReference type="Proteomes" id="UP000054821"/>
    </source>
</evidence>
<dbReference type="InterPro" id="IPR023576">
    <property type="entry name" value="UbiE/COQ5_MeTrFase_CS"/>
</dbReference>
<evidence type="ECO:0000256" key="2">
    <source>
        <dbReference type="ARBA" id="ARBA00022679"/>
    </source>
</evidence>
<dbReference type="SUPFAM" id="SSF53335">
    <property type="entry name" value="S-adenosyl-L-methionine-dependent methyltransferases"/>
    <property type="match status" value="1"/>
</dbReference>
<gene>
    <name evidence="6" type="ORF">TGAM01_v208141</name>
</gene>
<dbReference type="GO" id="GO:0032259">
    <property type="term" value="P:methylation"/>
    <property type="evidence" value="ECO:0007669"/>
    <property type="project" value="UniProtKB-KW"/>
</dbReference>
<dbReference type="RefSeq" id="XP_024404970.1">
    <property type="nucleotide sequence ID" value="XM_024550263.1"/>
</dbReference>
<keyword evidence="1" id="KW-0489">Methyltransferase</keyword>
<evidence type="ECO:0000256" key="4">
    <source>
        <dbReference type="ARBA" id="ARBA00038158"/>
    </source>
</evidence>
<dbReference type="PROSITE" id="PS01184">
    <property type="entry name" value="UBIE_2"/>
    <property type="match status" value="1"/>
</dbReference>
<feature type="compositionally biased region" description="Low complexity" evidence="5">
    <location>
        <begin position="1"/>
        <end position="14"/>
    </location>
</feature>
<evidence type="ECO:0000256" key="1">
    <source>
        <dbReference type="ARBA" id="ARBA00022603"/>
    </source>
</evidence>
<reference evidence="6 7" key="1">
    <citation type="journal article" date="2016" name="Genome Announc.">
        <title>Draft Whole-Genome Sequence of Trichoderma gamsii T6085, a Promising Biocontrol Agent of Fusarium Head Blight on Wheat.</title>
        <authorList>
            <person name="Baroncelli R."/>
            <person name="Zapparata A."/>
            <person name="Piaggeschi G."/>
            <person name="Sarrocco S."/>
            <person name="Vannacci G."/>
        </authorList>
    </citation>
    <scope>NUCLEOTIDE SEQUENCE [LARGE SCALE GENOMIC DNA]</scope>
    <source>
        <strain evidence="6 7">T6085</strain>
    </source>
</reference>
<dbReference type="GeneID" id="29989518"/>
<dbReference type="EMBL" id="JPDN02000033">
    <property type="protein sequence ID" value="PON22886.1"/>
    <property type="molecule type" value="Genomic_DNA"/>
</dbReference>
<dbReference type="STRING" id="398673.A0A2P4ZF10"/>
<dbReference type="PANTHER" id="PTHR43591:SF10">
    <property type="entry name" value="ABC TRANSMEMBRANE TYPE-1 DOMAIN-CONTAINING PROTEIN-RELATED"/>
    <property type="match status" value="1"/>
</dbReference>
<feature type="compositionally biased region" description="Acidic residues" evidence="5">
    <location>
        <begin position="44"/>
        <end position="56"/>
    </location>
</feature>
<dbReference type="Gene3D" id="3.40.50.150">
    <property type="entry name" value="Vaccinia Virus protein VP39"/>
    <property type="match status" value="1"/>
</dbReference>
<dbReference type="Proteomes" id="UP000054821">
    <property type="component" value="Unassembled WGS sequence"/>
</dbReference>
<keyword evidence="7" id="KW-1185">Reference proteome</keyword>
<feature type="region of interest" description="Disordered" evidence="5">
    <location>
        <begin position="1"/>
        <end position="65"/>
    </location>
</feature>
<dbReference type="GO" id="GO:0008168">
    <property type="term" value="F:methyltransferase activity"/>
    <property type="evidence" value="ECO:0007669"/>
    <property type="project" value="UniProtKB-KW"/>
</dbReference>
<evidence type="ECO:0000256" key="3">
    <source>
        <dbReference type="ARBA" id="ARBA00022691"/>
    </source>
</evidence>
<evidence type="ECO:0008006" key="8">
    <source>
        <dbReference type="Google" id="ProtNLM"/>
    </source>
</evidence>
<sequence length="371" mass="41817">MAKSPKSPKSPVSPTQGVSIEGSQQQQAAPSDGILPAAHWQEVAEQEGDDYDDDGDSALGSDADSSTASITSTILQYREINGRRFHSEMGSVQYWQSNDEAASESLDINHHAICMAMRDRLYLAPLEKDKIKRALDVGTGTGIWAIDFADEFPDAQVIGTDISPIQPTWVPANLQFEIEDCTQDWTFRSEHFDYVHIRWLLGSIQDWDALMRQAYRVLRPGAYFEILEPSAIITSDDGTVTETSALGQWGKFFINGGKQIGRSFTVVEDETQRKSMEAAGFVDIQEFNYKMPIGGWARDPKMKELGQFAQLVIEKDTEGYIVFMANTLGWTREEILVYISLLRREIRSNNSHAYYKFKAVYGRKPLNEEKN</sequence>
<accession>A0A2P4ZF10</accession>
<evidence type="ECO:0000313" key="6">
    <source>
        <dbReference type="EMBL" id="PON22886.1"/>
    </source>
</evidence>
<keyword evidence="3" id="KW-0949">S-adenosyl-L-methionine</keyword>
<feature type="compositionally biased region" description="Polar residues" evidence="5">
    <location>
        <begin position="15"/>
        <end position="29"/>
    </location>
</feature>
<dbReference type="Pfam" id="PF13489">
    <property type="entry name" value="Methyltransf_23"/>
    <property type="match status" value="1"/>
</dbReference>
<dbReference type="PANTHER" id="PTHR43591">
    <property type="entry name" value="METHYLTRANSFERASE"/>
    <property type="match status" value="1"/>
</dbReference>
<dbReference type="AlphaFoldDB" id="A0A2P4ZF10"/>